<keyword evidence="3" id="KW-1185">Reference proteome</keyword>
<name>A0AAE0FN15_9CHLO</name>
<evidence type="ECO:0000313" key="2">
    <source>
        <dbReference type="EMBL" id="KAK3262749.1"/>
    </source>
</evidence>
<feature type="region of interest" description="Disordered" evidence="1">
    <location>
        <begin position="114"/>
        <end position="334"/>
    </location>
</feature>
<dbReference type="AlphaFoldDB" id="A0AAE0FN15"/>
<feature type="compositionally biased region" description="Low complexity" evidence="1">
    <location>
        <begin position="185"/>
        <end position="202"/>
    </location>
</feature>
<feature type="non-terminal residue" evidence="2">
    <location>
        <position position="334"/>
    </location>
</feature>
<feature type="compositionally biased region" description="Basic and acidic residues" evidence="1">
    <location>
        <begin position="278"/>
        <end position="293"/>
    </location>
</feature>
<dbReference type="Proteomes" id="UP001190700">
    <property type="component" value="Unassembled WGS sequence"/>
</dbReference>
<feature type="compositionally biased region" description="Basic and acidic residues" evidence="1">
    <location>
        <begin position="203"/>
        <end position="213"/>
    </location>
</feature>
<protein>
    <submittedName>
        <fullName evidence="2">Uncharacterized protein</fullName>
    </submittedName>
</protein>
<evidence type="ECO:0000256" key="1">
    <source>
        <dbReference type="SAM" id="MobiDB-lite"/>
    </source>
</evidence>
<organism evidence="2 3">
    <name type="scientific">Cymbomonas tetramitiformis</name>
    <dbReference type="NCBI Taxonomy" id="36881"/>
    <lineage>
        <taxon>Eukaryota</taxon>
        <taxon>Viridiplantae</taxon>
        <taxon>Chlorophyta</taxon>
        <taxon>Pyramimonadophyceae</taxon>
        <taxon>Pyramimonadales</taxon>
        <taxon>Pyramimonadaceae</taxon>
        <taxon>Cymbomonas</taxon>
    </lineage>
</organism>
<comment type="caution">
    <text evidence="2">The sequence shown here is derived from an EMBL/GenBank/DDBJ whole genome shotgun (WGS) entry which is preliminary data.</text>
</comment>
<sequence>MVALSKQRGRKLVSPRNTPRSVDEWVEDISGADKAGVSNQDYRYLHTSPVALAREPKLSSSLYKQPSPLSALQHRERRITREARGTFAEIESRRTLWTDGPLRVEAYVSSEPLEFETSSLAEESESRFPSVEGLEGTNSQAPRDKLAGCRPATVEMSSPDVLPDGLFNVTLAKPSYSLAKPRTNSRYGHSRGSPGPSSLRSEPSGERSPEKRARSQSTLFTPNCHERLSTEREWSIMDETRKQRSLSEVIEAKKRNERQRRKSPSVFKTLPPPPDLSDLIRSKKNKEEAKPDATVKVSGLAGKFGSKPGAKTAWGGVKRAQHNRKASAVLKMLS</sequence>
<feature type="compositionally biased region" description="Basic and acidic residues" evidence="1">
    <location>
        <begin position="224"/>
        <end position="242"/>
    </location>
</feature>
<evidence type="ECO:0000313" key="3">
    <source>
        <dbReference type="Proteomes" id="UP001190700"/>
    </source>
</evidence>
<feature type="region of interest" description="Disordered" evidence="1">
    <location>
        <begin position="1"/>
        <end position="21"/>
    </location>
</feature>
<reference evidence="2 3" key="1">
    <citation type="journal article" date="2015" name="Genome Biol. Evol.">
        <title>Comparative Genomics of a Bacterivorous Green Alga Reveals Evolutionary Causalities and Consequences of Phago-Mixotrophic Mode of Nutrition.</title>
        <authorList>
            <person name="Burns J.A."/>
            <person name="Paasch A."/>
            <person name="Narechania A."/>
            <person name="Kim E."/>
        </authorList>
    </citation>
    <scope>NUCLEOTIDE SEQUENCE [LARGE SCALE GENOMIC DNA]</scope>
    <source>
        <strain evidence="2 3">PLY_AMNH</strain>
    </source>
</reference>
<accession>A0AAE0FN15</accession>
<dbReference type="EMBL" id="LGRX02015978">
    <property type="protein sequence ID" value="KAK3262749.1"/>
    <property type="molecule type" value="Genomic_DNA"/>
</dbReference>
<gene>
    <name evidence="2" type="ORF">CYMTET_28409</name>
</gene>
<proteinExistence type="predicted"/>